<gene>
    <name evidence="1" type="ORF">G4B88_019705</name>
</gene>
<dbReference type="Proteomes" id="UP000583929">
    <property type="component" value="Unassembled WGS sequence"/>
</dbReference>
<protein>
    <submittedName>
        <fullName evidence="1">Uncharacterized protein</fullName>
    </submittedName>
</protein>
<evidence type="ECO:0000313" key="1">
    <source>
        <dbReference type="EMBL" id="KAF4397984.1"/>
    </source>
</evidence>
<comment type="caution">
    <text evidence="1">The sequence shown here is derived from an EMBL/GenBank/DDBJ whole genome shotgun (WGS) entry which is preliminary data.</text>
</comment>
<sequence>MENTASDSTGHDLVGKWRHKKIFICRKRGSMIQPLCRTSLSYNAPLTNCHILVLVLEIPGALQVPSPSAPPDVVHRMNQALRPQHGTFVIANSPCSDFQGFLWTA</sequence>
<name>A0A7J6HRS8_CANSA</name>
<keyword evidence="2" id="KW-1185">Reference proteome</keyword>
<dbReference type="AlphaFoldDB" id="A0A7J6HRS8"/>
<accession>A0A7J6HRS8</accession>
<organism evidence="1 2">
    <name type="scientific">Cannabis sativa</name>
    <name type="common">Hemp</name>
    <name type="synonym">Marijuana</name>
    <dbReference type="NCBI Taxonomy" id="3483"/>
    <lineage>
        <taxon>Eukaryota</taxon>
        <taxon>Viridiplantae</taxon>
        <taxon>Streptophyta</taxon>
        <taxon>Embryophyta</taxon>
        <taxon>Tracheophyta</taxon>
        <taxon>Spermatophyta</taxon>
        <taxon>Magnoliopsida</taxon>
        <taxon>eudicotyledons</taxon>
        <taxon>Gunneridae</taxon>
        <taxon>Pentapetalae</taxon>
        <taxon>rosids</taxon>
        <taxon>fabids</taxon>
        <taxon>Rosales</taxon>
        <taxon>Cannabaceae</taxon>
        <taxon>Cannabis</taxon>
    </lineage>
</organism>
<evidence type="ECO:0000313" key="2">
    <source>
        <dbReference type="Proteomes" id="UP000583929"/>
    </source>
</evidence>
<dbReference type="EMBL" id="JAATIQ010000029">
    <property type="protein sequence ID" value="KAF4397984.1"/>
    <property type="molecule type" value="Genomic_DNA"/>
</dbReference>
<proteinExistence type="predicted"/>
<reference evidence="1 2" key="1">
    <citation type="journal article" date="2020" name="bioRxiv">
        <title>Sequence and annotation of 42 cannabis genomes reveals extensive copy number variation in cannabinoid synthesis and pathogen resistance genes.</title>
        <authorList>
            <person name="Mckernan K.J."/>
            <person name="Helbert Y."/>
            <person name="Kane L.T."/>
            <person name="Ebling H."/>
            <person name="Zhang L."/>
            <person name="Liu B."/>
            <person name="Eaton Z."/>
            <person name="Mclaughlin S."/>
            <person name="Kingan S."/>
            <person name="Baybayan P."/>
            <person name="Concepcion G."/>
            <person name="Jordan M."/>
            <person name="Riva A."/>
            <person name="Barbazuk W."/>
            <person name="Harkins T."/>
        </authorList>
    </citation>
    <scope>NUCLEOTIDE SEQUENCE [LARGE SCALE GENOMIC DNA]</scope>
    <source>
        <strain evidence="2">cv. Jamaican Lion 4</strain>
        <tissue evidence="1">Leaf</tissue>
    </source>
</reference>